<evidence type="ECO:0000256" key="2">
    <source>
        <dbReference type="ARBA" id="ARBA00022679"/>
    </source>
</evidence>
<evidence type="ECO:0000256" key="6">
    <source>
        <dbReference type="ARBA" id="ARBA00023315"/>
    </source>
</evidence>
<comment type="catalytic activity">
    <reaction evidence="7">
        <text>L-cysteinyl-[protein] + hexadecanoyl-CoA = S-hexadecanoyl-L-cysteinyl-[protein] + CoA</text>
        <dbReference type="Rhea" id="RHEA:36683"/>
        <dbReference type="Rhea" id="RHEA-COMP:10131"/>
        <dbReference type="Rhea" id="RHEA-COMP:11032"/>
        <dbReference type="ChEBI" id="CHEBI:29950"/>
        <dbReference type="ChEBI" id="CHEBI:57287"/>
        <dbReference type="ChEBI" id="CHEBI:57379"/>
        <dbReference type="ChEBI" id="CHEBI:74151"/>
        <dbReference type="EC" id="2.3.1.225"/>
    </reaction>
</comment>
<evidence type="ECO:0000313" key="10">
    <source>
        <dbReference type="EMBL" id="KAJ8366377.1"/>
    </source>
</evidence>
<comment type="subcellular location">
    <subcellularLocation>
        <location evidence="1">Membrane</location>
        <topology evidence="1">Multi-pass membrane protein</topology>
    </subcellularLocation>
</comment>
<comment type="similarity">
    <text evidence="7">Belongs to the DHHC palmitoyltransferase family.</text>
</comment>
<gene>
    <name evidence="10" type="ORF">AAFF_G00360840</name>
</gene>
<evidence type="ECO:0000256" key="5">
    <source>
        <dbReference type="ARBA" id="ARBA00023136"/>
    </source>
</evidence>
<name>A0AAD7R5E3_9TELE</name>
<dbReference type="InterPro" id="IPR001594">
    <property type="entry name" value="Palmitoyltrfase_DHHC"/>
</dbReference>
<organism evidence="10 11">
    <name type="scientific">Aldrovandia affinis</name>
    <dbReference type="NCBI Taxonomy" id="143900"/>
    <lineage>
        <taxon>Eukaryota</taxon>
        <taxon>Metazoa</taxon>
        <taxon>Chordata</taxon>
        <taxon>Craniata</taxon>
        <taxon>Vertebrata</taxon>
        <taxon>Euteleostomi</taxon>
        <taxon>Actinopterygii</taxon>
        <taxon>Neopterygii</taxon>
        <taxon>Teleostei</taxon>
        <taxon>Notacanthiformes</taxon>
        <taxon>Halosauridae</taxon>
        <taxon>Aldrovandia</taxon>
    </lineage>
</organism>
<protein>
    <recommendedName>
        <fullName evidence="7">Palmitoyltransferase</fullName>
        <ecNumber evidence="7">2.3.1.225</ecNumber>
    </recommendedName>
</protein>
<feature type="domain" description="Palmitoyltransferase DHHC" evidence="9">
    <location>
        <begin position="143"/>
        <end position="278"/>
    </location>
</feature>
<feature type="transmembrane region" description="Helical" evidence="7">
    <location>
        <begin position="238"/>
        <end position="260"/>
    </location>
</feature>
<dbReference type="InterPro" id="IPR039859">
    <property type="entry name" value="PFA4/ZDH16/20/ERF2-like"/>
</dbReference>
<dbReference type="GO" id="GO:0016020">
    <property type="term" value="C:membrane"/>
    <property type="evidence" value="ECO:0007669"/>
    <property type="project" value="UniProtKB-SubCell"/>
</dbReference>
<feature type="transmembrane region" description="Helical" evidence="7">
    <location>
        <begin position="52"/>
        <end position="72"/>
    </location>
</feature>
<keyword evidence="6 7" id="KW-0012">Acyltransferase</keyword>
<dbReference type="Pfam" id="PF01529">
    <property type="entry name" value="DHHC"/>
    <property type="match status" value="1"/>
</dbReference>
<dbReference type="EMBL" id="JAINUG010000600">
    <property type="protein sequence ID" value="KAJ8366377.1"/>
    <property type="molecule type" value="Genomic_DNA"/>
</dbReference>
<keyword evidence="5 7" id="KW-0472">Membrane</keyword>
<evidence type="ECO:0000259" key="9">
    <source>
        <dbReference type="Pfam" id="PF01529"/>
    </source>
</evidence>
<evidence type="ECO:0000256" key="7">
    <source>
        <dbReference type="RuleBase" id="RU079119"/>
    </source>
</evidence>
<evidence type="ECO:0000256" key="4">
    <source>
        <dbReference type="ARBA" id="ARBA00022989"/>
    </source>
</evidence>
<dbReference type="PROSITE" id="PS50216">
    <property type="entry name" value="DHHC"/>
    <property type="match status" value="1"/>
</dbReference>
<keyword evidence="11" id="KW-1185">Reference proteome</keyword>
<accession>A0AAD7R5E3</accession>
<evidence type="ECO:0000256" key="8">
    <source>
        <dbReference type="SAM" id="MobiDB-lite"/>
    </source>
</evidence>
<proteinExistence type="inferred from homology"/>
<feature type="region of interest" description="Disordered" evidence="8">
    <location>
        <begin position="284"/>
        <end position="305"/>
    </location>
</feature>
<evidence type="ECO:0000256" key="1">
    <source>
        <dbReference type="ARBA" id="ARBA00004141"/>
    </source>
</evidence>
<sequence length="347" mass="39260">MRSSGNASAGMWLFWGTDSCTTRQRGAGAVTSSRSDPLVSKMAAVRCRRDPCGFICLVLTYFSVFYADYVVIEYVLIPAYSGSVWSSMHGTVFNIILLLLLACHSKAVFSDPGMVPLPDTAIDFSDLRSQSSRKNERGCEGWTVCSRCETYRPPRAHHCRVCQRCIRRMDHHCPWINNCVGELNQKYFIQFLFYTGLASLYSIALVVSAWVWRIRHEREDSGEQDKDPSEAPSKHLIVAHYIILLVESVLFGVFVMVIFYDQLLSIITDENPIEQMKNRLMKDRAASSQHTTHTHTHSHTTHTRKPKLALLREVFGRGSVLCWLFPLHSSPPSLGGISYSALPDYDV</sequence>
<evidence type="ECO:0000256" key="3">
    <source>
        <dbReference type="ARBA" id="ARBA00022692"/>
    </source>
</evidence>
<dbReference type="Proteomes" id="UP001221898">
    <property type="component" value="Unassembled WGS sequence"/>
</dbReference>
<evidence type="ECO:0000313" key="11">
    <source>
        <dbReference type="Proteomes" id="UP001221898"/>
    </source>
</evidence>
<comment type="caution">
    <text evidence="10">The sequence shown here is derived from an EMBL/GenBank/DDBJ whole genome shotgun (WGS) entry which is preliminary data.</text>
</comment>
<keyword evidence="3 7" id="KW-0812">Transmembrane</keyword>
<dbReference type="GO" id="GO:0019706">
    <property type="term" value="F:protein-cysteine S-palmitoyltransferase activity"/>
    <property type="evidence" value="ECO:0007669"/>
    <property type="project" value="UniProtKB-EC"/>
</dbReference>
<reference evidence="10" key="1">
    <citation type="journal article" date="2023" name="Science">
        <title>Genome structures resolve the early diversification of teleost fishes.</title>
        <authorList>
            <person name="Parey E."/>
            <person name="Louis A."/>
            <person name="Montfort J."/>
            <person name="Bouchez O."/>
            <person name="Roques C."/>
            <person name="Iampietro C."/>
            <person name="Lluch J."/>
            <person name="Castinel A."/>
            <person name="Donnadieu C."/>
            <person name="Desvignes T."/>
            <person name="Floi Bucao C."/>
            <person name="Jouanno E."/>
            <person name="Wen M."/>
            <person name="Mejri S."/>
            <person name="Dirks R."/>
            <person name="Jansen H."/>
            <person name="Henkel C."/>
            <person name="Chen W.J."/>
            <person name="Zahm M."/>
            <person name="Cabau C."/>
            <person name="Klopp C."/>
            <person name="Thompson A.W."/>
            <person name="Robinson-Rechavi M."/>
            <person name="Braasch I."/>
            <person name="Lecointre G."/>
            <person name="Bobe J."/>
            <person name="Postlethwait J.H."/>
            <person name="Berthelot C."/>
            <person name="Roest Crollius H."/>
            <person name="Guiguen Y."/>
        </authorList>
    </citation>
    <scope>NUCLEOTIDE SEQUENCE</scope>
    <source>
        <strain evidence="10">NC1722</strain>
    </source>
</reference>
<feature type="compositionally biased region" description="Basic residues" evidence="8">
    <location>
        <begin position="292"/>
        <end position="305"/>
    </location>
</feature>
<keyword evidence="4 7" id="KW-1133">Transmembrane helix</keyword>
<dbReference type="PANTHER" id="PTHR12246">
    <property type="entry name" value="PALMITOYLTRANSFERASE ZDHHC16"/>
    <property type="match status" value="1"/>
</dbReference>
<comment type="domain">
    <text evidence="7">The DHHC domain is required for palmitoyltransferase activity.</text>
</comment>
<dbReference type="AlphaFoldDB" id="A0AAD7R5E3"/>
<feature type="transmembrane region" description="Helical" evidence="7">
    <location>
        <begin position="191"/>
        <end position="212"/>
    </location>
</feature>
<keyword evidence="2 7" id="KW-0808">Transferase</keyword>
<dbReference type="EC" id="2.3.1.225" evidence="7"/>
<feature type="transmembrane region" description="Helical" evidence="7">
    <location>
        <begin position="84"/>
        <end position="103"/>
    </location>
</feature>